<feature type="transmembrane region" description="Helical" evidence="1">
    <location>
        <begin position="266"/>
        <end position="283"/>
    </location>
</feature>
<feature type="domain" description="EamA" evidence="2">
    <location>
        <begin position="15"/>
        <end position="139"/>
    </location>
</feature>
<feature type="transmembrane region" description="Helical" evidence="1">
    <location>
        <begin position="209"/>
        <end position="228"/>
    </location>
</feature>
<dbReference type="InterPro" id="IPR037185">
    <property type="entry name" value="EmrE-like"/>
</dbReference>
<accession>A0ABN6KHQ1</accession>
<dbReference type="Pfam" id="PF00892">
    <property type="entry name" value="EamA"/>
    <property type="match status" value="2"/>
</dbReference>
<dbReference type="PANTHER" id="PTHR22911:SF137">
    <property type="entry name" value="SOLUTE CARRIER FAMILY 35 MEMBER G2-RELATED"/>
    <property type="match status" value="1"/>
</dbReference>
<protein>
    <recommendedName>
        <fullName evidence="2">EamA domain-containing protein</fullName>
    </recommendedName>
</protein>
<organism evidence="3 4">
    <name type="scientific">Leptospira kobayashii</name>
    <dbReference type="NCBI Taxonomy" id="1917830"/>
    <lineage>
        <taxon>Bacteria</taxon>
        <taxon>Pseudomonadati</taxon>
        <taxon>Spirochaetota</taxon>
        <taxon>Spirochaetia</taxon>
        <taxon>Leptospirales</taxon>
        <taxon>Leptospiraceae</taxon>
        <taxon>Leptospira</taxon>
    </lineage>
</organism>
<dbReference type="PANTHER" id="PTHR22911">
    <property type="entry name" value="ACYL-MALONYL CONDENSING ENZYME-RELATED"/>
    <property type="match status" value="1"/>
</dbReference>
<evidence type="ECO:0000259" key="2">
    <source>
        <dbReference type="Pfam" id="PF00892"/>
    </source>
</evidence>
<evidence type="ECO:0000313" key="3">
    <source>
        <dbReference type="EMBL" id="BDA80828.1"/>
    </source>
</evidence>
<keyword evidence="1" id="KW-0472">Membrane</keyword>
<proteinExistence type="predicted"/>
<name>A0ABN6KHQ1_9LEPT</name>
<feature type="transmembrane region" description="Helical" evidence="1">
    <location>
        <begin position="180"/>
        <end position="197"/>
    </location>
</feature>
<gene>
    <name evidence="3" type="ORF">LPTSP3_g37580</name>
</gene>
<evidence type="ECO:0000256" key="1">
    <source>
        <dbReference type="SAM" id="Phobius"/>
    </source>
</evidence>
<keyword evidence="4" id="KW-1185">Reference proteome</keyword>
<dbReference type="InterPro" id="IPR000620">
    <property type="entry name" value="EamA_dom"/>
</dbReference>
<dbReference type="EMBL" id="AP025029">
    <property type="protein sequence ID" value="BDA80828.1"/>
    <property type="molecule type" value="Genomic_DNA"/>
</dbReference>
<feature type="transmembrane region" description="Helical" evidence="1">
    <location>
        <begin position="123"/>
        <end position="142"/>
    </location>
</feature>
<dbReference type="SUPFAM" id="SSF103481">
    <property type="entry name" value="Multidrug resistance efflux transporter EmrE"/>
    <property type="match status" value="2"/>
</dbReference>
<feature type="transmembrane region" description="Helical" evidence="1">
    <location>
        <begin position="91"/>
        <end position="111"/>
    </location>
</feature>
<dbReference type="Proteomes" id="UP000245263">
    <property type="component" value="Chromosome 2"/>
</dbReference>
<feature type="transmembrane region" description="Helical" evidence="1">
    <location>
        <begin position="36"/>
        <end position="55"/>
    </location>
</feature>
<keyword evidence="1" id="KW-1133">Transmembrane helix</keyword>
<sequence>MNSSSRLSNILELNLSVFIMGNVTLFAKLLPFPASTIITGRASFSVLILALFLLIRGKRFVFSSFSDFAKVFGIGILFGLHWVTYFHSIQVSTVAVGMLSLFTYPVFTSILEPLFFGYKIDKFSLFLALFSFCGLAIIVPEFNWADNHFQGVVWGLVSAVLYSLRNILTKQMHTHYPSSQLLLVQLVATSLLLLPFATGLWEMVSEPKYLLYQVLLAGVFTAFAHTMWIRSFASLPVTTAGIFSTMSPLYGSFAAWLVLGEVPPERIWLAGGIILFCAIMEMIRQSSSTS</sequence>
<evidence type="ECO:0000313" key="4">
    <source>
        <dbReference type="Proteomes" id="UP000245263"/>
    </source>
</evidence>
<feature type="transmembrane region" description="Helical" evidence="1">
    <location>
        <begin position="67"/>
        <end position="85"/>
    </location>
</feature>
<feature type="transmembrane region" description="Helical" evidence="1">
    <location>
        <begin position="12"/>
        <end position="30"/>
    </location>
</feature>
<feature type="domain" description="EamA" evidence="2">
    <location>
        <begin position="151"/>
        <end position="278"/>
    </location>
</feature>
<keyword evidence="1" id="KW-0812">Transmembrane</keyword>
<reference evidence="3 4" key="1">
    <citation type="submission" date="2021-08" db="EMBL/GenBank/DDBJ databases">
        <title>Complete genome sequence of Leptospira kobayashii strain E30.</title>
        <authorList>
            <person name="Nakao R."/>
            <person name="Nakamura S."/>
            <person name="Masuzawa T."/>
            <person name="Koizumi N."/>
        </authorList>
    </citation>
    <scope>NUCLEOTIDE SEQUENCE [LARGE SCALE GENOMIC DNA]</scope>
    <source>
        <strain evidence="3 4">E30</strain>
    </source>
</reference>
<feature type="transmembrane region" description="Helical" evidence="1">
    <location>
        <begin position="240"/>
        <end position="260"/>
    </location>
</feature>